<dbReference type="Proteomes" id="UP000650605">
    <property type="component" value="Unassembled WGS sequence"/>
</dbReference>
<dbReference type="NCBIfam" id="TIGR01733">
    <property type="entry name" value="AA-adenyl-dom"/>
    <property type="match status" value="2"/>
</dbReference>
<dbReference type="Pfam" id="PF00550">
    <property type="entry name" value="PP-binding"/>
    <property type="match status" value="2"/>
</dbReference>
<dbReference type="PANTHER" id="PTHR45527">
    <property type="entry name" value="NONRIBOSOMAL PEPTIDE SYNTHETASE"/>
    <property type="match status" value="1"/>
</dbReference>
<dbReference type="GO" id="GO:0017000">
    <property type="term" value="P:antibiotic biosynthetic process"/>
    <property type="evidence" value="ECO:0007669"/>
    <property type="project" value="UniProtKB-KW"/>
</dbReference>
<dbReference type="InterPro" id="IPR025110">
    <property type="entry name" value="AMP-bd_C"/>
</dbReference>
<dbReference type="CDD" id="cd12117">
    <property type="entry name" value="A_NRPS_Srf_like"/>
    <property type="match status" value="1"/>
</dbReference>
<keyword evidence="7" id="KW-0045">Antibiotic biosynthesis</keyword>
<evidence type="ECO:0000313" key="11">
    <source>
        <dbReference type="Proteomes" id="UP000650605"/>
    </source>
</evidence>
<name>A0A8I1IS71_PAEPO</name>
<dbReference type="NCBIfam" id="TIGR01720">
    <property type="entry name" value="NRPS-para261"/>
    <property type="match status" value="1"/>
</dbReference>
<dbReference type="GO" id="GO:0044550">
    <property type="term" value="P:secondary metabolite biosynthetic process"/>
    <property type="evidence" value="ECO:0007669"/>
    <property type="project" value="UniProtKB-ARBA"/>
</dbReference>
<evidence type="ECO:0000256" key="3">
    <source>
        <dbReference type="ARBA" id="ARBA00022450"/>
    </source>
</evidence>
<evidence type="ECO:0000256" key="1">
    <source>
        <dbReference type="ARBA" id="ARBA00001957"/>
    </source>
</evidence>
<dbReference type="GO" id="GO:0005829">
    <property type="term" value="C:cytosol"/>
    <property type="evidence" value="ECO:0007669"/>
    <property type="project" value="TreeGrafter"/>
</dbReference>
<protein>
    <submittedName>
        <fullName evidence="10">Amino acid adenylation domain-containing protein</fullName>
    </submittedName>
</protein>
<dbReference type="GO" id="GO:0043041">
    <property type="term" value="P:amino acid activation for nonribosomal peptide biosynthetic process"/>
    <property type="evidence" value="ECO:0007669"/>
    <property type="project" value="TreeGrafter"/>
</dbReference>
<evidence type="ECO:0000256" key="4">
    <source>
        <dbReference type="ARBA" id="ARBA00022553"/>
    </source>
</evidence>
<dbReference type="InterPro" id="IPR006162">
    <property type="entry name" value="Ppantetheine_attach_site"/>
</dbReference>
<organism evidence="10 11">
    <name type="scientific">Paenibacillus polymyxa</name>
    <name type="common">Bacillus polymyxa</name>
    <dbReference type="NCBI Taxonomy" id="1406"/>
    <lineage>
        <taxon>Bacteria</taxon>
        <taxon>Bacillati</taxon>
        <taxon>Bacillota</taxon>
        <taxon>Bacilli</taxon>
        <taxon>Bacillales</taxon>
        <taxon>Paenibacillaceae</taxon>
        <taxon>Paenibacillus</taxon>
    </lineage>
</organism>
<keyword evidence="8" id="KW-0511">Multifunctional enzyme</keyword>
<evidence type="ECO:0000256" key="7">
    <source>
        <dbReference type="ARBA" id="ARBA00023194"/>
    </source>
</evidence>
<accession>A0A8I1IS71</accession>
<dbReference type="GO" id="GO:0016874">
    <property type="term" value="F:ligase activity"/>
    <property type="evidence" value="ECO:0007669"/>
    <property type="project" value="UniProtKB-KW"/>
</dbReference>
<dbReference type="Pfam" id="PF00668">
    <property type="entry name" value="Condensation"/>
    <property type="match status" value="4"/>
</dbReference>
<dbReference type="FunFam" id="3.40.50.12780:FF:000012">
    <property type="entry name" value="Non-ribosomal peptide synthetase"/>
    <property type="match status" value="2"/>
</dbReference>
<dbReference type="InterPro" id="IPR009081">
    <property type="entry name" value="PP-bd_ACP"/>
</dbReference>
<dbReference type="Gene3D" id="3.30.300.30">
    <property type="match status" value="2"/>
</dbReference>
<evidence type="ECO:0000259" key="9">
    <source>
        <dbReference type="PROSITE" id="PS50075"/>
    </source>
</evidence>
<keyword evidence="5" id="KW-0436">Ligase</keyword>
<dbReference type="GO" id="GO:0031177">
    <property type="term" value="F:phosphopantetheine binding"/>
    <property type="evidence" value="ECO:0007669"/>
    <property type="project" value="InterPro"/>
</dbReference>
<feature type="domain" description="Carrier" evidence="9">
    <location>
        <begin position="2506"/>
        <end position="2580"/>
    </location>
</feature>
<dbReference type="Pfam" id="PF13193">
    <property type="entry name" value="AMP-binding_C"/>
    <property type="match status" value="2"/>
</dbReference>
<keyword evidence="6" id="KW-0677">Repeat</keyword>
<sequence length="3120" mass="354907">MSKRLEIEKVANLTPLQEGMLFHTVMEPESQAYYEQVRMIIRGELNLEALQKSFETLVQRHETLRSNIYHKSASRSRLIVFKERNPTLRYENLTNIPEAEQAEAIRSYADADRNHRYDLSKDLLIRLAVLQTQTNAYTLLLSFHHIIMDGWCLGIVMDELFAAYEALKAGKPVQLPTPQPYTGYARWLDKQDKEAAKEYWRSILNDYDQPAVLPTLPVAHPLQPDTGYLLHEHKITLTDETTRQLRTVAERNGTTLSSLFLAAWGVVLGGYNQSEDVVFGTVVSGRPPELEGVEQMLGLFINTIPVRIKLDADLPFSDLLREVQRSAIQSRAYDYFSLAEIQSQSALKQQLMDHFVVFENYPLQDMVGRPDLKERLGFVVEDAQLSEETPYHFNIEVEDGKALSFMLSYNNYVYSDEAMTRLAGHLEHVLLQIARTPELLLGNIRLLTATEEMELTNVWSGPITDYPAGTFHGIFEAQAERIPEQTAVIYEDTALTYHELNEKANLLAQALQNRGGKREHLVAVMLERSADMIIAVLGIMKAGAAYVPVDPTYPKERIAYMLQDSGATIMLTQSSLTELLADVDFAGEVLDLPALLQQASQAEHSHQQAPIYAPIHDPEALAYVIYTSGTTGNAKGVMIEHRHYVNTAWGYREAHQLKEFPVKLLQIASMSFDVFAGDLAKTFVNGGTMVICPQDVRNDPPALAQVLEQHEITTFEVPPALLTLLMDYVYEHGTDVSAMKLLTTGADSFGVENYRTLLNRFGDTMRIMNTYGVTEAAIDSSFYEETAERLPPSGIVPIGKALPNHKVYIVDEAFRPLPVGVAGELCLGGASVARGYLNRPDLTAEKFVPNPFVKGERLYRTGDLARWLPDGNIDFIGRIDFQVKIRGYRIEPGEIESALLQLDEVRQAVVTDRTDKTGQKYLCAYVAGTTDKSFLRTELAKQLPSYMVPAHIIVLDQLPLTHNGKIDRRALPEPEDFVLTDVEYEAPQSELEQTLASIWEEVIGVKPIGLRNNFFELGGDSIKALQIAARLNAKGLKMDMKDLFRHPQIDLIAPYIKKVIRTIPQGAVQGTVELTPIQWEFFEHHRIERHHYSQAVMLQNPERWNETWLRSAVDKLTMHHDALRITFDEREKEPVAYNRGTAEGEHFTLESYDFSHADQPEEEIAQLTDALQSSFNLRNGPLVRLALIRLQESDHLLIVIHHLVVDSVSWRILLEDLETSYQQLANGEKLQLPAKTDSYKEWAARLSKYAQSELARQEISYWNTVEAREILPLPKDHEVPDSLIRDVRKSEVTLSREESENLLKHAHHAYNTETNDILLTALGLAYREWSGHAEIAVQVESHSRTELIKDIDVSRTVGRFTYVYPLVVNVSKPEDLAHQIKLVKDNLRRVPNKGFGYGILRYLTDREQQNRVTFFSAKPPEISFIFDGEAREGTTWRTSPLSTFAGTEINPLTKKAPSFDIHCAVADERLRIVFEYNAREYEASTVERLTASFKNHLIELIRHCCAKDTAEQSPTDFTYGQLSLDQFENIANRLSNKLLNHQVKIKDLYPLSPMQEGMLFHSILDEESEAYFEQTIITIHEAMDTNLISRSLQKLIDRYDIFRTVFMYKEADRPLQVVLGERLAAPVHTQDVRSLPDAEKHRRLQAILQEERQRGFDLEKEVLIRLALVQWDEDTSKLIWISHHIIMDGWCLRVVAKDFFDIYTSLRDDTPLKLEPVQPFSSFIQWLERQNKEEAAAYWKQYVADFENETVVPGYTQSVDPSFQVEQLICTWGEQLTQGMEQIAKQNRVTVSTLFQTVWGLLLQTYNNSKDVIFGSVVSGRPDEIPGIENMVGLFINTIPVRIKSSAELRFSDLLTSIQDSLMESNRYSYFSLADIQAHSVLKQNLIQHIVAFENFPVSEELTGLEKKTKALRVGEVEDIEQTNYDLNVIVMPGRELEIKFSYNALTYNKNAIKQLAAHLIQMMEQVIQNPNIRVSEIDLLTAEEKQQLLFDFNDTRRPYPSDHTIHHVFEEQAEKTPDAVAIVFENRELTYRELNKKANQLASKLQKLGVAPDTIVGILTKRSPEMIIGILGILKAGGAYLPLEPSYPQERIMFMLQDSGSEILLTLSDKGKQMHTFDFSGTVLDLADISSDDSDDFIFSESTTADDLAYVMYTSGSTGRPKGVMIEHRNVIRLVKNTNYVPFAENERILLTGALVFDACTFEIWGALLNGLRLYIVPESIILDAVQLGEALDRYHITTMWLTSPLFNQLTQHKPDLFASLKHLLVGGDVLLPGIINTVRAHSPGLNVINVYGPTENTTFSTYFPIDKEYNRIPIGRPIGNSTVYILDSSSRLLPIGAQGEICVGGDGLARGYLNRDDLTQLNFVPNPFILGEKIYRTGDLGRWLPDGNLEYLGRIDQQVKIRGYRIEPGEIETQLMKHDAVREAHVAVKSTKDGQKTLCAYISTDVPLSKSDMKTHLIGQLPDYMIPAQYVFLPAFPLTTNGKIDRQALPEPEMTSGSDMEYVAPRNEVEQQLANLWQAVLGVEKVGIDDGFFELGGHSLKAIQLVSKVHESNIPLDIHQLLQYQTIRSLSDLLQRVEEGGVNADTLIAKAQEVERAITEAFGVQIFLQTVSTDNQNYLFLQVEPFHVEQVQAISEFIQSHIHPDLHPHYIVRWGTDEPDRILGAIPTNEEQETLLKQQADVWLASIAELNTEWNTNILSLNAIGRYPLAPAQHYHLQYFTGSGMAVQLDSYLNTERLTVTIQRLIERHELLRSVLVQSSGAWEWELRPVPEHFSLPTVDLSGQPVQAQRRLLSSIASKLFLEPYKLTQSLQYRIVLIRLNLREHLLLLPCSHIIFDATSSDILRRQLLDEYHRPQQTAHATEEVQYREYVNHIRQGPQGIGDQEISEQFKLQTFGENNDRIHVLTEERNYADTTRYRWELNLSDISEQHGAANMWDISLQMAVRFFSSYFQLSDVPLWITNYGRQYGDRNYFGTVGECIDHIPVVLQEDDSESYEKSIHTHLDFASRYHLNFFNLIFNAEMEKAYPVSSSILKKGLEQLPIVFNYLGEGREDAELLDNLHTEGTQANVNKVIFFESEHVGDILKISLTIPYHENDQYIHQIFQTASDRLLNALTILQ</sequence>
<dbReference type="FunFam" id="2.30.38.10:FF:000001">
    <property type="entry name" value="Non-ribosomal peptide synthetase PvdI"/>
    <property type="match status" value="2"/>
</dbReference>
<dbReference type="GO" id="GO:0008610">
    <property type="term" value="P:lipid biosynthetic process"/>
    <property type="evidence" value="ECO:0007669"/>
    <property type="project" value="UniProtKB-ARBA"/>
</dbReference>
<proteinExistence type="inferred from homology"/>
<dbReference type="InterPro" id="IPR023213">
    <property type="entry name" value="CAT-like_dom_sf"/>
</dbReference>
<evidence type="ECO:0000256" key="8">
    <source>
        <dbReference type="ARBA" id="ARBA00023268"/>
    </source>
</evidence>
<dbReference type="SUPFAM" id="SSF47336">
    <property type="entry name" value="ACP-like"/>
    <property type="match status" value="2"/>
</dbReference>
<dbReference type="PROSITE" id="PS00455">
    <property type="entry name" value="AMP_BINDING"/>
    <property type="match status" value="2"/>
</dbReference>
<dbReference type="Gene3D" id="3.30.559.30">
    <property type="entry name" value="Nonribosomal peptide synthetase, condensation domain"/>
    <property type="match status" value="3"/>
</dbReference>
<dbReference type="SUPFAM" id="SSF52777">
    <property type="entry name" value="CoA-dependent acyltransferases"/>
    <property type="match status" value="7"/>
</dbReference>
<dbReference type="InterPro" id="IPR036736">
    <property type="entry name" value="ACP-like_sf"/>
</dbReference>
<dbReference type="SUPFAM" id="SSF56801">
    <property type="entry name" value="Acetyl-CoA synthetase-like"/>
    <property type="match status" value="2"/>
</dbReference>
<reference evidence="10" key="1">
    <citation type="submission" date="2020-12" db="EMBL/GenBank/DDBJ databases">
        <title>Paenibacillus polymyxa LMG 27872: a double-edged sword.</title>
        <authorList>
            <person name="Langendries S."/>
            <person name="Garcia Mendez S."/>
            <person name="Beirinckx S."/>
            <person name="Viaene T."/>
            <person name="Baeyen S."/>
            <person name="Goeminne G."/>
            <person name="Willems A."/>
            <person name="Debode J."/>
            <person name="Goormachtig S."/>
        </authorList>
    </citation>
    <scope>NUCLEOTIDE SEQUENCE</scope>
    <source>
        <strain evidence="10">LMG 27872</strain>
    </source>
</reference>
<dbReference type="EMBL" id="JAEHFQ010000023">
    <property type="protein sequence ID" value="MBM0636314.1"/>
    <property type="molecule type" value="Genomic_DNA"/>
</dbReference>
<dbReference type="Gene3D" id="3.30.559.10">
    <property type="entry name" value="Chloramphenicol acetyltransferase-like domain"/>
    <property type="match status" value="4"/>
</dbReference>
<dbReference type="FunFam" id="1.10.1200.10:FF:000005">
    <property type="entry name" value="Nonribosomal peptide synthetase 1"/>
    <property type="match status" value="2"/>
</dbReference>
<feature type="domain" description="Carrier" evidence="9">
    <location>
        <begin position="986"/>
        <end position="1060"/>
    </location>
</feature>
<evidence type="ECO:0000313" key="10">
    <source>
        <dbReference type="EMBL" id="MBM0636314.1"/>
    </source>
</evidence>
<dbReference type="PROSITE" id="PS00012">
    <property type="entry name" value="PHOSPHOPANTETHEINE"/>
    <property type="match status" value="2"/>
</dbReference>
<dbReference type="InterPro" id="IPR000873">
    <property type="entry name" value="AMP-dep_synth/lig_dom"/>
</dbReference>
<evidence type="ECO:0000256" key="5">
    <source>
        <dbReference type="ARBA" id="ARBA00022598"/>
    </source>
</evidence>
<dbReference type="PROSITE" id="PS50075">
    <property type="entry name" value="CARRIER"/>
    <property type="match status" value="2"/>
</dbReference>
<evidence type="ECO:0000256" key="2">
    <source>
        <dbReference type="ARBA" id="ARBA00006432"/>
    </source>
</evidence>
<dbReference type="Pfam" id="PF00501">
    <property type="entry name" value="AMP-binding"/>
    <property type="match status" value="2"/>
</dbReference>
<dbReference type="InterPro" id="IPR001242">
    <property type="entry name" value="Condensation_dom"/>
</dbReference>
<dbReference type="SMART" id="SM00823">
    <property type="entry name" value="PKS_PP"/>
    <property type="match status" value="2"/>
</dbReference>
<keyword evidence="3" id="KW-0596">Phosphopantetheine</keyword>
<keyword evidence="4" id="KW-0597">Phosphoprotein</keyword>
<comment type="cofactor">
    <cofactor evidence="1">
        <name>pantetheine 4'-phosphate</name>
        <dbReference type="ChEBI" id="CHEBI:47942"/>
    </cofactor>
</comment>
<dbReference type="InterPro" id="IPR020845">
    <property type="entry name" value="AMP-binding_CS"/>
</dbReference>
<dbReference type="PANTHER" id="PTHR45527:SF1">
    <property type="entry name" value="FATTY ACID SYNTHASE"/>
    <property type="match status" value="1"/>
</dbReference>
<dbReference type="CDD" id="cd19534">
    <property type="entry name" value="E_NRPS"/>
    <property type="match status" value="1"/>
</dbReference>
<dbReference type="NCBIfam" id="NF003417">
    <property type="entry name" value="PRK04813.1"/>
    <property type="match status" value="2"/>
</dbReference>
<dbReference type="InterPro" id="IPR010060">
    <property type="entry name" value="NRPS_synth"/>
</dbReference>
<dbReference type="Gene3D" id="3.40.50.980">
    <property type="match status" value="4"/>
</dbReference>
<dbReference type="Gene3D" id="1.10.1200.10">
    <property type="entry name" value="ACP-like"/>
    <property type="match status" value="2"/>
</dbReference>
<dbReference type="RefSeq" id="WP_165150823.1">
    <property type="nucleotide sequence ID" value="NZ_JAEHFQ010000023.1"/>
</dbReference>
<evidence type="ECO:0000256" key="6">
    <source>
        <dbReference type="ARBA" id="ARBA00022737"/>
    </source>
</evidence>
<dbReference type="InterPro" id="IPR010071">
    <property type="entry name" value="AA_adenyl_dom"/>
</dbReference>
<gene>
    <name evidence="10" type="ORF">JDW19_24720</name>
</gene>
<dbReference type="FunFam" id="3.30.300.30:FF:000010">
    <property type="entry name" value="Enterobactin synthetase component F"/>
    <property type="match status" value="2"/>
</dbReference>
<dbReference type="CDD" id="cd19543">
    <property type="entry name" value="DCL_NRPS"/>
    <property type="match status" value="2"/>
</dbReference>
<dbReference type="InterPro" id="IPR045851">
    <property type="entry name" value="AMP-bd_C_sf"/>
</dbReference>
<comment type="similarity">
    <text evidence="2">Belongs to the ATP-dependent AMP-binding enzyme family.</text>
</comment>
<comment type="caution">
    <text evidence="10">The sequence shown here is derived from an EMBL/GenBank/DDBJ whole genome shotgun (WGS) entry which is preliminary data.</text>
</comment>
<dbReference type="FunFam" id="3.40.50.980:FF:000001">
    <property type="entry name" value="Non-ribosomal peptide synthetase"/>
    <property type="match status" value="2"/>
</dbReference>
<dbReference type="Gene3D" id="2.30.38.10">
    <property type="entry name" value="Luciferase, Domain 3"/>
    <property type="match status" value="2"/>
</dbReference>
<dbReference type="InterPro" id="IPR020806">
    <property type="entry name" value="PKS_PP-bd"/>
</dbReference>